<keyword evidence="2" id="KW-1185">Reference proteome</keyword>
<accession>A0AA96ZUY6</accession>
<proteinExistence type="predicted"/>
<dbReference type="AlphaFoldDB" id="A0AA96ZUY6"/>
<dbReference type="KEGG" id="mehf:MmiHf6_15920"/>
<organism evidence="1 2">
    <name type="scientific">Methanimicrococcus hongohii</name>
    <dbReference type="NCBI Taxonomy" id="3028295"/>
    <lineage>
        <taxon>Archaea</taxon>
        <taxon>Methanobacteriati</taxon>
        <taxon>Methanobacteriota</taxon>
        <taxon>Stenosarchaea group</taxon>
        <taxon>Methanomicrobia</taxon>
        <taxon>Methanosarcinales</taxon>
        <taxon>Methanosarcinaceae</taxon>
        <taxon>Methanimicrococcus</taxon>
    </lineage>
</organism>
<dbReference type="RefSeq" id="WP_316557442.1">
    <property type="nucleotide sequence ID" value="NZ_CP131059.1"/>
</dbReference>
<reference evidence="1 2" key="1">
    <citation type="submission" date="2023-07" db="EMBL/GenBank/DDBJ databases">
        <title>Closed genoem sequence of Methanomicrococcus sp. Hf6.</title>
        <authorList>
            <person name="Poehlein A."/>
            <person name="Protasov E."/>
            <person name="Platt K."/>
            <person name="Reeh H."/>
            <person name="Daniel R."/>
            <person name="Brune A."/>
        </authorList>
    </citation>
    <scope>NUCLEOTIDE SEQUENCE [LARGE SCALE GENOMIC DNA]</scope>
    <source>
        <strain evidence="1 2">Hf6</strain>
    </source>
</reference>
<dbReference type="EMBL" id="CP131059">
    <property type="protein sequence ID" value="WNY24262.1"/>
    <property type="molecule type" value="Genomic_DNA"/>
</dbReference>
<evidence type="ECO:0000313" key="1">
    <source>
        <dbReference type="EMBL" id="WNY24262.1"/>
    </source>
</evidence>
<sequence>MHAETFDEIFTYAGRSRQLTPEEKEEECELIKLAEEDIEIRQKLAALGLPF</sequence>
<dbReference type="Proteomes" id="UP001302978">
    <property type="component" value="Chromosome"/>
</dbReference>
<protein>
    <submittedName>
        <fullName evidence="1">Uncharacterized protein</fullName>
    </submittedName>
</protein>
<gene>
    <name evidence="1" type="ORF">MmiHf6_15920</name>
</gene>
<dbReference type="GeneID" id="85196199"/>
<name>A0AA96ZUY6_9EURY</name>
<evidence type="ECO:0000313" key="2">
    <source>
        <dbReference type="Proteomes" id="UP001302978"/>
    </source>
</evidence>